<dbReference type="GO" id="GO:0006611">
    <property type="term" value="P:protein export from nucleus"/>
    <property type="evidence" value="ECO:0007669"/>
    <property type="project" value="InterPro"/>
</dbReference>
<dbReference type="GO" id="GO:0006405">
    <property type="term" value="P:RNA export from nucleus"/>
    <property type="evidence" value="ECO:0007669"/>
    <property type="project" value="TreeGrafter"/>
</dbReference>
<dbReference type="eggNOG" id="KOG2020">
    <property type="taxonomic scope" value="Eukaryota"/>
</dbReference>
<dbReference type="SUPFAM" id="SSF48371">
    <property type="entry name" value="ARM repeat"/>
    <property type="match status" value="1"/>
</dbReference>
<dbReference type="InParanoid" id="A0A0V1C2A3"/>
<dbReference type="GO" id="GO:0003723">
    <property type="term" value="F:RNA binding"/>
    <property type="evidence" value="ECO:0007669"/>
    <property type="project" value="TreeGrafter"/>
</dbReference>
<organism evidence="2 3">
    <name type="scientific">Trichinella spiralis</name>
    <name type="common">Trichina worm</name>
    <dbReference type="NCBI Taxonomy" id="6334"/>
    <lineage>
        <taxon>Eukaryota</taxon>
        <taxon>Metazoa</taxon>
        <taxon>Ecdysozoa</taxon>
        <taxon>Nematoda</taxon>
        <taxon>Enoplea</taxon>
        <taxon>Dorylaimia</taxon>
        <taxon>Trichinellida</taxon>
        <taxon>Trichinellidae</taxon>
        <taxon>Trichinella</taxon>
    </lineage>
</organism>
<dbReference type="EMBL" id="JYDH01000001">
    <property type="protein sequence ID" value="KRY43407.1"/>
    <property type="molecule type" value="Genomic_DNA"/>
</dbReference>
<dbReference type="InterPro" id="IPR016024">
    <property type="entry name" value="ARM-type_fold"/>
</dbReference>
<sequence>MSAILMFQVQIISKLLQILIFLLRISVLQQGICYEQFFGERTETLDLWLTAEIVCLVRMNENLPVTGDILPDLISAIECNFQPGTDYNMRSASYMLIESVKESNQCLEIGFRMLDICFSIYVQQCGLQFILHAIRTKWPSLPPVVQQLSKDRLINCLLSSPANNDIRSTPAIMESFAQCIVAIVECDWPQKWKSFIEDCRSISKIGPSQAIVVLSVIGRLIEDVMEFELIEDPSRNKELRTVVLDSASEFFDLTLEMIKQSKAGEIPPSCAESSVRQRMLEKSYHLLNSLIASLNPRPHLFTKFVDKILEPARDAFKSGNIPVAEIAISCLESVFPRKASAKNYKPVVIFFKSGRLNFAYDFIMMTSLLPFDQQNHALLKAATHLFFDIATCFCSFWVGCFELFEIEDCIDNWDSIFRLMLSLLKHPSTYCRMWCSLIFNSMKNCKKVYKIERFAPILTELFEYIPKATLKNGEPSKAVEPFSAYAKFDYETNTAFSIDYHRKFCLLFPCAFARSETLVVDSGLREACEVFVGDWVASNWRRAYSVVMGWLDEILKNPAKASNDECFMTTAKVIHVVFDSLVDVIEDVKKTEYTIIQAKVDAVMNALQNCQVVNAIQALVSILSSLFPILDVSDPRIPGILCKLISSLTLGIDDPEMAEVRHHFTYLFIKMATVHQAHLIAHIELIWKEISAVAGQLSDHQKCTVVEGLFALCKLFKNFEQYAQLMSVTLQQTVEFWASAEIMAAVSKPENFLIYIGLGDPLTNDDSLNLVYHTRRKQFSFHVKILHSVISRLEVPTEIEVRMSVKFVCLDAKTGGFCITDVQGNLRICHPAAELFQMIFPTLFTFLRCLKGIYSVSSLKVVHATYDKAKLFDLTDAEKSAVMGKPHETKKFEDMQRQEVFYEKMKLFLAELSDHLQHLLIRCVFAFDWQFFALPNAASYVEHGIFGDLENLMDYRLRLFLRRVITPLSNSTTEVQSYFVNGLAKLVEHLNDRLIARWHLIMKKENAYEFDDEQTKQQIFTENVVSLLTKELALFLRSLLLQQDPEKPRATPKAVELPEFNSSAMDTDANDEQTSSSNALSFLGKSLLQREVNCYASLVSLLLNMLSWREPVAAFHIGQVAGLAILEALQSNGILDEESFKHAYAFILGAMPQQCLNPEFVGRLYDLAVQLYEHFRNIYPNAAQTVLLQTTECSLGDLQAFDKKILNALENPDFKSCNKVTLKVKRDWFKSLIKEFLKPLKTHQVRQIFGELPPLQRPSPQPIGRLTILHSPLTILQNLLRLYKFYDL</sequence>
<protein>
    <submittedName>
        <fullName evidence="2">Exportin-5</fullName>
    </submittedName>
</protein>
<dbReference type="GO" id="GO:0005049">
    <property type="term" value="F:nuclear export signal receptor activity"/>
    <property type="evidence" value="ECO:0007669"/>
    <property type="project" value="InterPro"/>
</dbReference>
<dbReference type="GO" id="GO:0005737">
    <property type="term" value="C:cytoplasm"/>
    <property type="evidence" value="ECO:0007669"/>
    <property type="project" value="TreeGrafter"/>
</dbReference>
<dbReference type="InterPro" id="IPR011989">
    <property type="entry name" value="ARM-like"/>
</dbReference>
<dbReference type="GO" id="GO:0005634">
    <property type="term" value="C:nucleus"/>
    <property type="evidence" value="ECO:0007669"/>
    <property type="project" value="TreeGrafter"/>
</dbReference>
<dbReference type="Pfam" id="PF08389">
    <property type="entry name" value="Xpo1"/>
    <property type="match status" value="1"/>
</dbReference>
<dbReference type="PANTHER" id="PTHR11223">
    <property type="entry name" value="EXPORTIN 1/5"/>
    <property type="match status" value="1"/>
</dbReference>
<dbReference type="PANTHER" id="PTHR11223:SF3">
    <property type="entry name" value="EXPORTIN-5"/>
    <property type="match status" value="1"/>
</dbReference>
<dbReference type="Gene3D" id="1.25.10.10">
    <property type="entry name" value="Leucine-rich Repeat Variant"/>
    <property type="match status" value="1"/>
</dbReference>
<evidence type="ECO:0000259" key="1">
    <source>
        <dbReference type="Pfam" id="PF08389"/>
    </source>
</evidence>
<evidence type="ECO:0000313" key="3">
    <source>
        <dbReference type="Proteomes" id="UP000054776"/>
    </source>
</evidence>
<dbReference type="STRING" id="6334.A0A0V1C2A3"/>
<dbReference type="Proteomes" id="UP000054776">
    <property type="component" value="Unassembled WGS sequence"/>
</dbReference>
<dbReference type="OrthoDB" id="2215036at2759"/>
<proteinExistence type="predicted"/>
<name>A0A0V1C2A3_TRISP</name>
<keyword evidence="3" id="KW-1185">Reference proteome</keyword>
<dbReference type="InterPro" id="IPR013598">
    <property type="entry name" value="Exportin-1/Importin-b-like"/>
</dbReference>
<feature type="domain" description="Exportin-1/Importin-beta-like" evidence="1">
    <location>
        <begin position="171"/>
        <end position="291"/>
    </location>
</feature>
<evidence type="ECO:0000313" key="2">
    <source>
        <dbReference type="EMBL" id="KRY43407.1"/>
    </source>
</evidence>
<reference evidence="2 3" key="1">
    <citation type="submission" date="2015-01" db="EMBL/GenBank/DDBJ databases">
        <title>Evolution of Trichinella species and genotypes.</title>
        <authorList>
            <person name="Korhonen P.K."/>
            <person name="Edoardo P."/>
            <person name="Giuseppe L.R."/>
            <person name="Gasser R.B."/>
        </authorList>
    </citation>
    <scope>NUCLEOTIDE SEQUENCE [LARGE SCALE GENOMIC DNA]</scope>
    <source>
        <strain evidence="2">ISS3</strain>
    </source>
</reference>
<comment type="caution">
    <text evidence="2">The sequence shown here is derived from an EMBL/GenBank/DDBJ whole genome shotgun (WGS) entry which is preliminary data.</text>
</comment>
<accession>A0A0V1C2A3</accession>
<dbReference type="InterPro" id="IPR045065">
    <property type="entry name" value="XPO1/5"/>
</dbReference>
<gene>
    <name evidence="2" type="primary">XPO5</name>
    <name evidence="2" type="ORF">T01_12211</name>
</gene>
<dbReference type="GO" id="GO:0042565">
    <property type="term" value="C:RNA nuclear export complex"/>
    <property type="evidence" value="ECO:0007669"/>
    <property type="project" value="TreeGrafter"/>
</dbReference>